<name>F8KRQ6_HELBC</name>
<accession>F8KRQ6</accession>
<proteinExistence type="predicted"/>
<dbReference type="GO" id="GO:0008713">
    <property type="term" value="F:ADP-heptose-lipopolysaccharide heptosyltransferase activity"/>
    <property type="evidence" value="ECO:0007669"/>
    <property type="project" value="TreeGrafter"/>
</dbReference>
<dbReference type="STRING" id="1002804.HBZC1_04570"/>
<dbReference type="GO" id="GO:0005829">
    <property type="term" value="C:cytosol"/>
    <property type="evidence" value="ECO:0007669"/>
    <property type="project" value="TreeGrafter"/>
</dbReference>
<evidence type="ECO:0000256" key="1">
    <source>
        <dbReference type="ARBA" id="ARBA00022676"/>
    </source>
</evidence>
<dbReference type="Proteomes" id="UP000008387">
    <property type="component" value="Chromosome"/>
</dbReference>
<protein>
    <submittedName>
        <fullName evidence="3">ADP-heptose--lipooligosaccharide heptosyltransferase II</fullName>
        <ecNumber evidence="3">2.4.1.-</ecNumber>
    </submittedName>
</protein>
<dbReference type="Pfam" id="PF01075">
    <property type="entry name" value="Glyco_transf_9"/>
    <property type="match status" value="1"/>
</dbReference>
<dbReference type="SUPFAM" id="SSF53756">
    <property type="entry name" value="UDP-Glycosyltransferase/glycogen phosphorylase"/>
    <property type="match status" value="1"/>
</dbReference>
<gene>
    <name evidence="3" type="ordered locus">HBZC1_04570</name>
</gene>
<dbReference type="HOGENOM" id="CLU_038371_1_0_7"/>
<dbReference type="InterPro" id="IPR002201">
    <property type="entry name" value="Glyco_trans_9"/>
</dbReference>
<dbReference type="InterPro" id="IPR051199">
    <property type="entry name" value="LPS_LOS_Heptosyltrfase"/>
</dbReference>
<evidence type="ECO:0000313" key="3">
    <source>
        <dbReference type="EMBL" id="CCB79443.1"/>
    </source>
</evidence>
<keyword evidence="4" id="KW-1185">Reference proteome</keyword>
<reference evidence="3 4" key="1">
    <citation type="journal article" date="2011" name="J. Bacteriol.">
        <title>Genome sequence of Helicobacter bizzozeronii strain CIII-1, an isolate from human gastric mucosa.</title>
        <authorList>
            <person name="Schott T."/>
            <person name="Rossi M."/>
            <person name="Hanninen M.L."/>
        </authorList>
    </citation>
    <scope>NUCLEOTIDE SEQUENCE [LARGE SCALE GENOMIC DNA]</scope>
    <source>
        <strain evidence="3 4">CIII-1</strain>
    </source>
</reference>
<dbReference type="EC" id="2.4.1.-" evidence="3"/>
<dbReference type="AlphaFoldDB" id="F8KRQ6"/>
<dbReference type="EMBL" id="FR871757">
    <property type="protein sequence ID" value="CCB79443.1"/>
    <property type="molecule type" value="Genomic_DNA"/>
</dbReference>
<dbReference type="CDD" id="cd03789">
    <property type="entry name" value="GT9_LPS_heptosyltransferase"/>
    <property type="match status" value="1"/>
</dbReference>
<dbReference type="eggNOG" id="COG0859">
    <property type="taxonomic scope" value="Bacteria"/>
</dbReference>
<organism evidence="3 4">
    <name type="scientific">Helicobacter bizzozeronii (strain CIII-1)</name>
    <dbReference type="NCBI Taxonomy" id="1002804"/>
    <lineage>
        <taxon>Bacteria</taxon>
        <taxon>Pseudomonadati</taxon>
        <taxon>Campylobacterota</taxon>
        <taxon>Epsilonproteobacteria</taxon>
        <taxon>Campylobacterales</taxon>
        <taxon>Helicobacteraceae</taxon>
        <taxon>Helicobacter</taxon>
    </lineage>
</organism>
<evidence type="ECO:0000256" key="2">
    <source>
        <dbReference type="ARBA" id="ARBA00022679"/>
    </source>
</evidence>
<sequence length="339" mass="37662">MDFEGQKLLVIRNDKLGDFMLIFPALAMLKKSVPKLQLIALVPAYTAPIAQNCPYLDGVILDPGKQANKQAKQDLLARIKTYHFDYAINFFSNAYNALLVWRAKIPHRLAPATKWVQIFYTHRLTQRRSRSIKPEFEYNLDLVRFFLKEQSAPIIEPQAPFWVLSPEILAKQKEKLTQELGLSAKPWVFLHAGSGGSAPTLSLEQYAQLANTLLEHFAIELILSAGPTESALAHQLAKMITKPVTIYESQQGLLDFARSLACARLLICGSTGPLHLGAAFNVPTLAFYPSHATSSALRWQPTNTAHLSFSSPATRANDLSGLKIPTDQVLEFVQGVLTP</sequence>
<dbReference type="KEGG" id="hbi:HBZC1_04570"/>
<dbReference type="PANTHER" id="PTHR30160:SF15">
    <property type="entry name" value="GLYCOSYLTRANSFERASE HI_0523-RELATED"/>
    <property type="match status" value="1"/>
</dbReference>
<dbReference type="GO" id="GO:0009244">
    <property type="term" value="P:lipopolysaccharide core region biosynthetic process"/>
    <property type="evidence" value="ECO:0007669"/>
    <property type="project" value="TreeGrafter"/>
</dbReference>
<evidence type="ECO:0000313" key="4">
    <source>
        <dbReference type="Proteomes" id="UP000008387"/>
    </source>
</evidence>
<dbReference type="RefSeq" id="WP_013889930.1">
    <property type="nucleotide sequence ID" value="NC_015674.1"/>
</dbReference>
<dbReference type="PANTHER" id="PTHR30160">
    <property type="entry name" value="TETRAACYLDISACCHARIDE 4'-KINASE-RELATED"/>
    <property type="match status" value="1"/>
</dbReference>
<keyword evidence="2 3" id="KW-0808">Transferase</keyword>
<dbReference type="Gene3D" id="3.40.50.2000">
    <property type="entry name" value="Glycogen Phosphorylase B"/>
    <property type="match status" value="2"/>
</dbReference>
<keyword evidence="1 3" id="KW-0328">Glycosyltransferase</keyword>